<keyword evidence="2" id="KW-1185">Reference proteome</keyword>
<dbReference type="EMBL" id="CM003603">
    <property type="protein sequence ID" value="KYP76901.1"/>
    <property type="molecule type" value="Genomic_DNA"/>
</dbReference>
<evidence type="ECO:0000313" key="1">
    <source>
        <dbReference type="EMBL" id="KYP76901.1"/>
    </source>
</evidence>
<protein>
    <submittedName>
        <fullName evidence="1">Uncharacterized protein</fullName>
    </submittedName>
</protein>
<gene>
    <name evidence="1" type="ORF">KK1_021163</name>
</gene>
<reference evidence="1 2" key="1">
    <citation type="journal article" date="2012" name="Nat. Biotechnol.">
        <title>Draft genome sequence of pigeonpea (Cajanus cajan), an orphan legume crop of resource-poor farmers.</title>
        <authorList>
            <person name="Varshney R.K."/>
            <person name="Chen W."/>
            <person name="Li Y."/>
            <person name="Bharti A.K."/>
            <person name="Saxena R.K."/>
            <person name="Schlueter J.A."/>
            <person name="Donoghue M.T."/>
            <person name="Azam S."/>
            <person name="Fan G."/>
            <person name="Whaley A.M."/>
            <person name="Farmer A.D."/>
            <person name="Sheridan J."/>
            <person name="Iwata A."/>
            <person name="Tuteja R."/>
            <person name="Penmetsa R.V."/>
            <person name="Wu W."/>
            <person name="Upadhyaya H.D."/>
            <person name="Yang S.P."/>
            <person name="Shah T."/>
            <person name="Saxena K.B."/>
            <person name="Michael T."/>
            <person name="McCombie W.R."/>
            <person name="Yang B."/>
            <person name="Zhang G."/>
            <person name="Yang H."/>
            <person name="Wang J."/>
            <person name="Spillane C."/>
            <person name="Cook D.R."/>
            <person name="May G.D."/>
            <person name="Xu X."/>
            <person name="Jackson S.A."/>
        </authorList>
    </citation>
    <scope>NUCLEOTIDE SEQUENCE [LARGE SCALE GENOMIC DNA]</scope>
    <source>
        <strain evidence="2">cv. Asha</strain>
    </source>
</reference>
<accession>A0A151UCG1</accession>
<dbReference type="AlphaFoldDB" id="A0A151UCG1"/>
<name>A0A151UCG1_CAJCA</name>
<sequence>MKAQKLNYSTFYHLQIDGPTKVANQSLKAYLFCFASGRSRFWFAFLHIAKY</sequence>
<proteinExistence type="predicted"/>
<evidence type="ECO:0000313" key="2">
    <source>
        <dbReference type="Proteomes" id="UP000075243"/>
    </source>
</evidence>
<dbReference type="Proteomes" id="UP000075243">
    <property type="component" value="Chromosome 1"/>
</dbReference>
<dbReference type="Gramene" id="C.cajan_20549.t">
    <property type="protein sequence ID" value="C.cajan_20549.t.cds1"/>
    <property type="gene ID" value="C.cajan_20549"/>
</dbReference>
<organism evidence="1 2">
    <name type="scientific">Cajanus cajan</name>
    <name type="common">Pigeon pea</name>
    <name type="synonym">Cajanus indicus</name>
    <dbReference type="NCBI Taxonomy" id="3821"/>
    <lineage>
        <taxon>Eukaryota</taxon>
        <taxon>Viridiplantae</taxon>
        <taxon>Streptophyta</taxon>
        <taxon>Embryophyta</taxon>
        <taxon>Tracheophyta</taxon>
        <taxon>Spermatophyta</taxon>
        <taxon>Magnoliopsida</taxon>
        <taxon>eudicotyledons</taxon>
        <taxon>Gunneridae</taxon>
        <taxon>Pentapetalae</taxon>
        <taxon>rosids</taxon>
        <taxon>fabids</taxon>
        <taxon>Fabales</taxon>
        <taxon>Fabaceae</taxon>
        <taxon>Papilionoideae</taxon>
        <taxon>50 kb inversion clade</taxon>
        <taxon>NPAAA clade</taxon>
        <taxon>indigoferoid/millettioid clade</taxon>
        <taxon>Phaseoleae</taxon>
        <taxon>Cajanus</taxon>
    </lineage>
</organism>